<dbReference type="PANTHER" id="PTHR43335">
    <property type="entry name" value="ABC TRANSPORTER, ATP-BINDING PROTEIN"/>
    <property type="match status" value="1"/>
</dbReference>
<sequence>MNILETNALTKIYGSMRAVDELDMRVAEGDIYGFVGKNGAGKSTTMNMVAGLATPTSGEIRLFGSTGPDAVRRASSFSSEPSRIGVLIEEPGVIPNLSAYENLMAKALSLGVVRAREHCLDLLSLVGLAESGARKVKKFSMGMKQRLGVALALVGSPDLLLLDEPFNGMDPEATRELRGALVTLNQERGVTMIISSHVLDQLMRVANRFGVIARGHMARELTEEELHAACGNAIRLKTTDPSRTLAILEERLSGARLRVEPDQSIVVAGVGGAQAGSRFGGAAAGQSGAPEVEQVSRILHDADQVVLELSVIERDIEDYFVELMGGAGSDAASQAQGLPRDPKAKGGAR</sequence>
<dbReference type="InterPro" id="IPR003593">
    <property type="entry name" value="AAA+_ATPase"/>
</dbReference>
<keyword evidence="8" id="KW-1185">Reference proteome</keyword>
<evidence type="ECO:0000256" key="2">
    <source>
        <dbReference type="ARBA" id="ARBA00022448"/>
    </source>
</evidence>
<feature type="domain" description="ABC transporter" evidence="6">
    <location>
        <begin position="4"/>
        <end position="239"/>
    </location>
</feature>
<reference evidence="8" key="1">
    <citation type="submission" date="2023-06" db="EMBL/GenBank/DDBJ databases">
        <title>Identification and characterization of horizontal gene transfer across gut microbiota members of farm animals based on homology search.</title>
        <authorList>
            <person name="Zeman M."/>
            <person name="Kubasova T."/>
            <person name="Jahodarova E."/>
            <person name="Nykrynova M."/>
            <person name="Rychlik I."/>
        </authorList>
    </citation>
    <scope>NUCLEOTIDE SEQUENCE [LARGE SCALE GENOMIC DNA]</scope>
    <source>
        <strain evidence="8">154_Feed</strain>
    </source>
</reference>
<proteinExistence type="inferred from homology"/>
<dbReference type="SUPFAM" id="SSF52540">
    <property type="entry name" value="P-loop containing nucleoside triphosphate hydrolases"/>
    <property type="match status" value="1"/>
</dbReference>
<keyword evidence="4 7" id="KW-0067">ATP-binding</keyword>
<evidence type="ECO:0000256" key="5">
    <source>
        <dbReference type="SAM" id="MobiDB-lite"/>
    </source>
</evidence>
<evidence type="ECO:0000256" key="4">
    <source>
        <dbReference type="ARBA" id="ARBA00022840"/>
    </source>
</evidence>
<feature type="compositionally biased region" description="Basic and acidic residues" evidence="5">
    <location>
        <begin position="340"/>
        <end position="349"/>
    </location>
</feature>
<dbReference type="GO" id="GO:0005524">
    <property type="term" value="F:ATP binding"/>
    <property type="evidence" value="ECO:0007669"/>
    <property type="project" value="UniProtKB-KW"/>
</dbReference>
<accession>A0ABT7VB90</accession>
<dbReference type="InterPro" id="IPR003439">
    <property type="entry name" value="ABC_transporter-like_ATP-bd"/>
</dbReference>
<comment type="caution">
    <text evidence="7">The sequence shown here is derived from an EMBL/GenBank/DDBJ whole genome shotgun (WGS) entry which is preliminary data.</text>
</comment>
<dbReference type="Gene3D" id="3.40.50.300">
    <property type="entry name" value="P-loop containing nucleotide triphosphate hydrolases"/>
    <property type="match status" value="1"/>
</dbReference>
<keyword evidence="2" id="KW-0813">Transport</keyword>
<dbReference type="PANTHER" id="PTHR43335:SF8">
    <property type="entry name" value="ABC TRANSPORTER, ATP-BINDING PROTEIN"/>
    <property type="match status" value="1"/>
</dbReference>
<comment type="similarity">
    <text evidence="1">Belongs to the ABC transporter superfamily.</text>
</comment>
<dbReference type="PROSITE" id="PS50893">
    <property type="entry name" value="ABC_TRANSPORTER_2"/>
    <property type="match status" value="1"/>
</dbReference>
<dbReference type="SMART" id="SM00382">
    <property type="entry name" value="AAA"/>
    <property type="match status" value="1"/>
</dbReference>
<organism evidence="7 8">
    <name type="scientific">Enorma phocaeensis</name>
    <dbReference type="NCBI Taxonomy" id="1871019"/>
    <lineage>
        <taxon>Bacteria</taxon>
        <taxon>Bacillati</taxon>
        <taxon>Actinomycetota</taxon>
        <taxon>Coriobacteriia</taxon>
        <taxon>Coriobacteriales</taxon>
        <taxon>Coriobacteriaceae</taxon>
        <taxon>Enorma</taxon>
    </lineage>
</organism>
<evidence type="ECO:0000259" key="6">
    <source>
        <dbReference type="PROSITE" id="PS50893"/>
    </source>
</evidence>
<evidence type="ECO:0000313" key="8">
    <source>
        <dbReference type="Proteomes" id="UP001529421"/>
    </source>
</evidence>
<evidence type="ECO:0000256" key="3">
    <source>
        <dbReference type="ARBA" id="ARBA00022741"/>
    </source>
</evidence>
<name>A0ABT7VB90_9ACTN</name>
<feature type="region of interest" description="Disordered" evidence="5">
    <location>
        <begin position="329"/>
        <end position="349"/>
    </location>
</feature>
<dbReference type="RefSeq" id="WP_289545858.1">
    <property type="nucleotide sequence ID" value="NZ_JAUDDZ010000016.1"/>
</dbReference>
<gene>
    <name evidence="7" type="ORF">QUW28_09180</name>
</gene>
<keyword evidence="3" id="KW-0547">Nucleotide-binding</keyword>
<dbReference type="Proteomes" id="UP001529421">
    <property type="component" value="Unassembled WGS sequence"/>
</dbReference>
<dbReference type="EMBL" id="JAUDDZ010000016">
    <property type="protein sequence ID" value="MDM8275659.1"/>
    <property type="molecule type" value="Genomic_DNA"/>
</dbReference>
<protein>
    <submittedName>
        <fullName evidence="7">ABC transporter ATP-binding protein</fullName>
    </submittedName>
</protein>
<evidence type="ECO:0000313" key="7">
    <source>
        <dbReference type="EMBL" id="MDM8275659.1"/>
    </source>
</evidence>
<dbReference type="InterPro" id="IPR027417">
    <property type="entry name" value="P-loop_NTPase"/>
</dbReference>
<dbReference type="Pfam" id="PF00005">
    <property type="entry name" value="ABC_tran"/>
    <property type="match status" value="1"/>
</dbReference>
<evidence type="ECO:0000256" key="1">
    <source>
        <dbReference type="ARBA" id="ARBA00005417"/>
    </source>
</evidence>